<dbReference type="Proteomes" id="UP000218231">
    <property type="component" value="Unassembled WGS sequence"/>
</dbReference>
<organism evidence="3 4">
    <name type="scientific">Diploscapter pachys</name>
    <dbReference type="NCBI Taxonomy" id="2018661"/>
    <lineage>
        <taxon>Eukaryota</taxon>
        <taxon>Metazoa</taxon>
        <taxon>Ecdysozoa</taxon>
        <taxon>Nematoda</taxon>
        <taxon>Chromadorea</taxon>
        <taxon>Rhabditida</taxon>
        <taxon>Rhabditina</taxon>
        <taxon>Rhabditomorpha</taxon>
        <taxon>Rhabditoidea</taxon>
        <taxon>Rhabditidae</taxon>
        <taxon>Diploscapter</taxon>
    </lineage>
</organism>
<evidence type="ECO:0000313" key="3">
    <source>
        <dbReference type="EMBL" id="PAV80095.1"/>
    </source>
</evidence>
<feature type="compositionally biased region" description="Low complexity" evidence="1">
    <location>
        <begin position="204"/>
        <end position="214"/>
    </location>
</feature>
<comment type="caution">
    <text evidence="3">The sequence shown here is derived from an EMBL/GenBank/DDBJ whole genome shotgun (WGS) entry which is preliminary data.</text>
</comment>
<reference evidence="3 4" key="1">
    <citation type="journal article" date="2017" name="Curr. Biol.">
        <title>Genome architecture and evolution of a unichromosomal asexual nematode.</title>
        <authorList>
            <person name="Fradin H."/>
            <person name="Zegar C."/>
            <person name="Gutwein M."/>
            <person name="Lucas J."/>
            <person name="Kovtun M."/>
            <person name="Corcoran D."/>
            <person name="Baugh L.R."/>
            <person name="Kiontke K."/>
            <person name="Gunsalus K."/>
            <person name="Fitch D.H."/>
            <person name="Piano F."/>
        </authorList>
    </citation>
    <scope>NUCLEOTIDE SEQUENCE [LARGE SCALE GENOMIC DNA]</scope>
    <source>
        <strain evidence="3">PF1309</strain>
    </source>
</reference>
<sequence>MKLLLLAACLHLHSVIAQANRLLSKTTAKDSLLPGANELCEPMPESEQISIQLSTCSELANSQEGIIDDLSRIADCCPQNVRPSPSLPLPPPNMARPAPALPNGPNMQLKPLPSSSLPPITNPPVITSTLPTPPPERPSSASTQTSQASSPSKSSQQSTTLQQLSPATIPSAPSLSSLPAVQHTDPTPQTPTTMHMRPERKFTTKSSTSFSSSKIANLKRRSGIETRDMV</sequence>
<gene>
    <name evidence="3" type="ORF">WR25_08091</name>
</gene>
<evidence type="ECO:0000256" key="1">
    <source>
        <dbReference type="SAM" id="MobiDB-lite"/>
    </source>
</evidence>
<feature type="chain" id="PRO_5012290873" evidence="2">
    <location>
        <begin position="20"/>
        <end position="230"/>
    </location>
</feature>
<evidence type="ECO:0000313" key="4">
    <source>
        <dbReference type="Proteomes" id="UP000218231"/>
    </source>
</evidence>
<keyword evidence="4" id="KW-1185">Reference proteome</keyword>
<feature type="compositionally biased region" description="Low complexity" evidence="1">
    <location>
        <begin position="138"/>
        <end position="193"/>
    </location>
</feature>
<proteinExistence type="predicted"/>
<dbReference type="AlphaFoldDB" id="A0A2A2L1S0"/>
<evidence type="ECO:0000256" key="2">
    <source>
        <dbReference type="SAM" id="SignalP"/>
    </source>
</evidence>
<name>A0A2A2L1S0_9BILA</name>
<keyword evidence="2" id="KW-0732">Signal</keyword>
<accession>A0A2A2L1S0</accession>
<feature type="compositionally biased region" description="Pro residues" evidence="1">
    <location>
        <begin position="85"/>
        <end position="102"/>
    </location>
</feature>
<protein>
    <submittedName>
        <fullName evidence="3">Uncharacterized protein</fullName>
    </submittedName>
</protein>
<feature type="compositionally biased region" description="Low complexity" evidence="1">
    <location>
        <begin position="103"/>
        <end position="119"/>
    </location>
</feature>
<feature type="signal peptide" evidence="2">
    <location>
        <begin position="1"/>
        <end position="19"/>
    </location>
</feature>
<feature type="region of interest" description="Disordered" evidence="1">
    <location>
        <begin position="81"/>
        <end position="230"/>
    </location>
</feature>
<dbReference type="EMBL" id="LIAE01007320">
    <property type="protein sequence ID" value="PAV80095.1"/>
    <property type="molecule type" value="Genomic_DNA"/>
</dbReference>